<feature type="domain" description="TonB-dependent receptor plug" evidence="8">
    <location>
        <begin position="135"/>
        <end position="240"/>
    </location>
</feature>
<dbReference type="InterPro" id="IPR039426">
    <property type="entry name" value="TonB-dep_rcpt-like"/>
</dbReference>
<comment type="caution">
    <text evidence="9">The sequence shown here is derived from an EMBL/GenBank/DDBJ whole genome shotgun (WGS) entry which is preliminary data.</text>
</comment>
<keyword evidence="4 7" id="KW-0812">Transmembrane</keyword>
<dbReference type="NCBIfam" id="TIGR04056">
    <property type="entry name" value="OMP_RagA_SusC"/>
    <property type="match status" value="1"/>
</dbReference>
<dbReference type="InterPro" id="IPR037066">
    <property type="entry name" value="Plug_dom_sf"/>
</dbReference>
<dbReference type="Gene3D" id="2.40.170.20">
    <property type="entry name" value="TonB-dependent receptor, beta-barrel domain"/>
    <property type="match status" value="1"/>
</dbReference>
<evidence type="ECO:0000256" key="5">
    <source>
        <dbReference type="ARBA" id="ARBA00023136"/>
    </source>
</evidence>
<sequence>MVNIQLFKDIRLSLQGKKYLSFSLFFLLFSISVSQAQISIRGKVIDSRNGISVPGALIKVKSANNATQSDFDGKFELSVNNKSFPVSLLVSFLGYKAQEIDVYESGDDIIVSLSENKNILDEIVVVGYGTAKRSTYTGSIAIVGSKDLEKLQITNISKALQGTVPGLQSVSSAGQPGSDAAIYLRGVGSVNASSTPLYVVDGVPFAGNISSINANDIQSISVLKDATASALYGSRGANGVIIITTKQGNSNQKAVVSFSSNIGFTSRAVKDYQTLGIKDYYELQWEAIRNNQLDQGKSSDVAAAYASSELVGSLKVNPFGSSYPQPVGIDGKIVSGAEPLWNDSWADALSRTGVRQQYDLSIAGGSSNSKYFISGGYLNEKGFIIGSDFERFNARANVTSTVNKWFETNFGISASTSKQSAPPQTDSSTGNFANFQRLVADIYPVYERNDDGSYVLDENGNKVYDYGNYRPSSAATGNNLLGNAKYNKYDNKQDVVSFRASTIISFTEGLKLKSSANADYNARVTHSYTNPAYGSGISTGGSVSKGSSRALGYTVNSFLDYTLNLKDKHFVNVLTGPEVYVYNVSSLSGSRSNFGFQDKDEPAAASLLNSFTGASDNYKLASYLAKIDYDYLHRYYLSASFRRDGSSRFSKDSRWGNFWSIGASWNAKSEQFLTSVKWIDNLTVRSSYGAQGNDNLGTYYAYQDLYSIYNSLGEAGLISSRLPTPNLKWETNLNLNFGVDFSAFDNRLIASIDIYERKSKDLLFSRPLAPSQGFSEIDANIGALRNRGIEGQIQVLPVRNKDFTWNVNLNFGHYKNKITELPQTEIISGSIGQLGSTKKMVVGGSIYDFFIREWAGVDPATGDALWSKNETTTDGNGNKIITGRTTTNVYADADSYFQGSSLPDIYGGITNTFTYKNFELSFLFSYSIGGKVLDLDEVMISHTGNNQGRTWSKEALKRWTPENTDTNYPRLTTTTTSWNSISSRFLYDATYARLKNLNFSYTLPQSLLSQAKLKDVKLKVNTENLFTFFGHKGMDPEQSVDGVTYYRYPAQKSVSFGVDISF</sequence>
<protein>
    <submittedName>
        <fullName evidence="9">TonB-dependent receptor</fullName>
    </submittedName>
</protein>
<dbReference type="AlphaFoldDB" id="A0A4Y8L2N6"/>
<evidence type="ECO:0000256" key="2">
    <source>
        <dbReference type="ARBA" id="ARBA00022448"/>
    </source>
</evidence>
<name>A0A4Y8L2N6_9BACT</name>
<keyword evidence="10" id="KW-1185">Reference proteome</keyword>
<dbReference type="GO" id="GO:0009279">
    <property type="term" value="C:cell outer membrane"/>
    <property type="evidence" value="ECO:0007669"/>
    <property type="project" value="UniProtKB-SubCell"/>
</dbReference>
<evidence type="ECO:0000259" key="8">
    <source>
        <dbReference type="Pfam" id="PF07715"/>
    </source>
</evidence>
<keyword evidence="2 7" id="KW-0813">Transport</keyword>
<keyword evidence="3 7" id="KW-1134">Transmembrane beta strand</keyword>
<dbReference type="Gene3D" id="2.170.130.10">
    <property type="entry name" value="TonB-dependent receptor, plug domain"/>
    <property type="match status" value="1"/>
</dbReference>
<gene>
    <name evidence="9" type="ORF">E2605_09095</name>
</gene>
<dbReference type="Pfam" id="PF13715">
    <property type="entry name" value="CarbopepD_reg_2"/>
    <property type="match status" value="1"/>
</dbReference>
<dbReference type="Proteomes" id="UP000297861">
    <property type="component" value="Unassembled WGS sequence"/>
</dbReference>
<dbReference type="Gene3D" id="2.60.40.1120">
    <property type="entry name" value="Carboxypeptidase-like, regulatory domain"/>
    <property type="match status" value="1"/>
</dbReference>
<reference evidence="9 10" key="1">
    <citation type="submission" date="2019-03" db="EMBL/GenBank/DDBJ databases">
        <title>San Antonio Military Medical Center submission to MRSN (WRAIR), pending publication.</title>
        <authorList>
            <person name="Blyth D.M."/>
            <person name="Mccarthy S.L."/>
            <person name="Schall S.E."/>
            <person name="Stam J.A."/>
            <person name="Ong A.C."/>
            <person name="Mcgann P.T."/>
        </authorList>
    </citation>
    <scope>NUCLEOTIDE SEQUENCE [LARGE SCALE GENOMIC DNA]</scope>
    <source>
        <strain evidence="9 10">MRSN571793</strain>
    </source>
</reference>
<accession>A0A4Y8L2N6</accession>
<dbReference type="PROSITE" id="PS52016">
    <property type="entry name" value="TONB_DEPENDENT_REC_3"/>
    <property type="match status" value="1"/>
</dbReference>
<evidence type="ECO:0000313" key="9">
    <source>
        <dbReference type="EMBL" id="TFD96318.1"/>
    </source>
</evidence>
<organism evidence="9 10">
    <name type="scientific">Dysgonomonas capnocytophagoides</name>
    <dbReference type="NCBI Taxonomy" id="45254"/>
    <lineage>
        <taxon>Bacteria</taxon>
        <taxon>Pseudomonadati</taxon>
        <taxon>Bacteroidota</taxon>
        <taxon>Bacteroidia</taxon>
        <taxon>Bacteroidales</taxon>
        <taxon>Dysgonomonadaceae</taxon>
        <taxon>Dysgonomonas</taxon>
    </lineage>
</organism>
<dbReference type="RefSeq" id="WP_134436212.1">
    <property type="nucleotide sequence ID" value="NZ_SOML01000005.1"/>
</dbReference>
<keyword evidence="6 7" id="KW-0998">Cell outer membrane</keyword>
<dbReference type="Pfam" id="PF07715">
    <property type="entry name" value="Plug"/>
    <property type="match status" value="1"/>
</dbReference>
<dbReference type="InterPro" id="IPR012910">
    <property type="entry name" value="Plug_dom"/>
</dbReference>
<proteinExistence type="inferred from homology"/>
<dbReference type="FunFam" id="2.170.130.10:FF:000003">
    <property type="entry name" value="SusC/RagA family TonB-linked outer membrane protein"/>
    <property type="match status" value="1"/>
</dbReference>
<dbReference type="InterPro" id="IPR023996">
    <property type="entry name" value="TonB-dep_OMP_SusC/RagA"/>
</dbReference>
<evidence type="ECO:0000256" key="3">
    <source>
        <dbReference type="ARBA" id="ARBA00022452"/>
    </source>
</evidence>
<dbReference type="OrthoDB" id="9768177at2"/>
<keyword evidence="5 7" id="KW-0472">Membrane</keyword>
<dbReference type="SUPFAM" id="SSF56935">
    <property type="entry name" value="Porins"/>
    <property type="match status" value="1"/>
</dbReference>
<evidence type="ECO:0000256" key="6">
    <source>
        <dbReference type="ARBA" id="ARBA00023237"/>
    </source>
</evidence>
<comment type="similarity">
    <text evidence="7">Belongs to the TonB-dependent receptor family.</text>
</comment>
<dbReference type="SUPFAM" id="SSF49464">
    <property type="entry name" value="Carboxypeptidase regulatory domain-like"/>
    <property type="match status" value="1"/>
</dbReference>
<dbReference type="EMBL" id="SOML01000005">
    <property type="protein sequence ID" value="TFD96318.1"/>
    <property type="molecule type" value="Genomic_DNA"/>
</dbReference>
<dbReference type="InterPro" id="IPR036942">
    <property type="entry name" value="Beta-barrel_TonB_sf"/>
</dbReference>
<keyword evidence="9" id="KW-0675">Receptor</keyword>
<dbReference type="NCBIfam" id="TIGR04057">
    <property type="entry name" value="SusC_RagA_signa"/>
    <property type="match status" value="1"/>
</dbReference>
<dbReference type="InterPro" id="IPR023997">
    <property type="entry name" value="TonB-dep_OMP_SusC/RagA_CS"/>
</dbReference>
<evidence type="ECO:0000313" key="10">
    <source>
        <dbReference type="Proteomes" id="UP000297861"/>
    </source>
</evidence>
<dbReference type="InterPro" id="IPR008969">
    <property type="entry name" value="CarboxyPept-like_regulatory"/>
</dbReference>
<evidence type="ECO:0000256" key="1">
    <source>
        <dbReference type="ARBA" id="ARBA00004571"/>
    </source>
</evidence>
<evidence type="ECO:0000256" key="4">
    <source>
        <dbReference type="ARBA" id="ARBA00022692"/>
    </source>
</evidence>
<evidence type="ECO:0000256" key="7">
    <source>
        <dbReference type="PROSITE-ProRule" id="PRU01360"/>
    </source>
</evidence>
<comment type="subcellular location">
    <subcellularLocation>
        <location evidence="1 7">Cell outer membrane</location>
        <topology evidence="1 7">Multi-pass membrane protein</topology>
    </subcellularLocation>
</comment>